<dbReference type="Gene3D" id="3.30.70.2970">
    <property type="entry name" value="Protein of unknown function (DUF541), domain 2"/>
    <property type="match status" value="1"/>
</dbReference>
<dbReference type="Pfam" id="PF04402">
    <property type="entry name" value="SIMPL"/>
    <property type="match status" value="1"/>
</dbReference>
<evidence type="ECO:0000313" key="3">
    <source>
        <dbReference type="Proteomes" id="UP001272515"/>
    </source>
</evidence>
<sequence length="241" mass="25482">MILNNLKKLAAVTSITAICLVTPNIALADGMQPSEIHTSGSASRTMAPTYATLSLGITTTDGSVNTAKMANDRVMSNIIANLAGLGIAKKDIYTSNISINPQYNYDNGKRISQGYTITNTVSIKINDLDKVGPVINTAVNSGATDIHSLNFESDVSQQLSDSLTTEAISNGRHKAEVMAAALGRTLGPVKSVSLMSTQTSSLDENYGSPRLYKAMAISSSTPVEKGTLIVSQDADIVYYLQ</sequence>
<accession>A0ABU3Z5P3</accession>
<organism evidence="2 3">
    <name type="scientific">Veillonella absiana</name>
    <dbReference type="NCBI Taxonomy" id="3079305"/>
    <lineage>
        <taxon>Bacteria</taxon>
        <taxon>Bacillati</taxon>
        <taxon>Bacillota</taxon>
        <taxon>Negativicutes</taxon>
        <taxon>Veillonellales</taxon>
        <taxon>Veillonellaceae</taxon>
        <taxon>Veillonella</taxon>
    </lineage>
</organism>
<dbReference type="EMBL" id="JAWJZB010000001">
    <property type="protein sequence ID" value="MDV5087244.1"/>
    <property type="molecule type" value="Genomic_DNA"/>
</dbReference>
<dbReference type="PANTHER" id="PTHR34387:SF2">
    <property type="entry name" value="SLR1258 PROTEIN"/>
    <property type="match status" value="1"/>
</dbReference>
<feature type="signal peptide" evidence="1">
    <location>
        <begin position="1"/>
        <end position="28"/>
    </location>
</feature>
<dbReference type="Gene3D" id="3.30.110.170">
    <property type="entry name" value="Protein of unknown function (DUF541), domain 1"/>
    <property type="match status" value="1"/>
</dbReference>
<reference evidence="2 3" key="1">
    <citation type="submission" date="2023-10" db="EMBL/GenBank/DDBJ databases">
        <title>Veillonella sp. nov., isolated from a pig farm feces dump.</title>
        <authorList>
            <person name="Chang Y.-H."/>
        </authorList>
    </citation>
    <scope>NUCLEOTIDE SEQUENCE [LARGE SCALE GENOMIC DNA]</scope>
    <source>
        <strain evidence="2 3">YH-vei2233</strain>
    </source>
</reference>
<feature type="chain" id="PRO_5047376339" evidence="1">
    <location>
        <begin position="29"/>
        <end position="241"/>
    </location>
</feature>
<dbReference type="PANTHER" id="PTHR34387">
    <property type="entry name" value="SLR1258 PROTEIN"/>
    <property type="match status" value="1"/>
</dbReference>
<dbReference type="RefSeq" id="WP_310746441.1">
    <property type="nucleotide sequence ID" value="NZ_JAWJZA010000027.1"/>
</dbReference>
<keyword evidence="1" id="KW-0732">Signal</keyword>
<name>A0ABU3Z5P3_9FIRM</name>
<dbReference type="Proteomes" id="UP001272515">
    <property type="component" value="Unassembled WGS sequence"/>
</dbReference>
<keyword evidence="3" id="KW-1185">Reference proteome</keyword>
<gene>
    <name evidence="2" type="ORF">RVY80_00005</name>
</gene>
<evidence type="ECO:0000256" key="1">
    <source>
        <dbReference type="SAM" id="SignalP"/>
    </source>
</evidence>
<protein>
    <submittedName>
        <fullName evidence="2">SIMPL domain-containing protein</fullName>
    </submittedName>
</protein>
<evidence type="ECO:0000313" key="2">
    <source>
        <dbReference type="EMBL" id="MDV5087244.1"/>
    </source>
</evidence>
<proteinExistence type="predicted"/>
<dbReference type="InterPro" id="IPR007497">
    <property type="entry name" value="SIMPL/DUF541"/>
</dbReference>
<dbReference type="InterPro" id="IPR052022">
    <property type="entry name" value="26kDa_periplasmic_antigen"/>
</dbReference>
<comment type="caution">
    <text evidence="2">The sequence shown here is derived from an EMBL/GenBank/DDBJ whole genome shotgun (WGS) entry which is preliminary data.</text>
</comment>